<protein>
    <submittedName>
        <fullName evidence="2">Uncharacterized protein</fullName>
    </submittedName>
</protein>
<reference evidence="2" key="1">
    <citation type="submission" date="2019-11" db="EMBL/GenBank/DDBJ databases">
        <authorList>
            <person name="Liu Y."/>
            <person name="Hou J."/>
            <person name="Li T.-Q."/>
            <person name="Guan C.-H."/>
            <person name="Wu X."/>
            <person name="Wu H.-Z."/>
            <person name="Ling F."/>
            <person name="Zhang R."/>
            <person name="Shi X.-G."/>
            <person name="Ren J.-P."/>
            <person name="Chen E.-F."/>
            <person name="Sun J.-M."/>
        </authorList>
    </citation>
    <scope>NUCLEOTIDE SEQUENCE</scope>
    <source>
        <strain evidence="2">Adult_tree_wgs_1</strain>
        <tissue evidence="2">Leaves</tissue>
    </source>
</reference>
<gene>
    <name evidence="2" type="ORF">RHSIM_Rhsim09G0067400</name>
</gene>
<dbReference type="EMBL" id="WJXA01000009">
    <property type="protein sequence ID" value="KAF7132645.1"/>
    <property type="molecule type" value="Genomic_DNA"/>
</dbReference>
<dbReference type="Proteomes" id="UP000626092">
    <property type="component" value="Unassembled WGS sequence"/>
</dbReference>
<feature type="region of interest" description="Disordered" evidence="1">
    <location>
        <begin position="162"/>
        <end position="193"/>
    </location>
</feature>
<comment type="caution">
    <text evidence="2">The sequence shown here is derived from an EMBL/GenBank/DDBJ whole genome shotgun (WGS) entry which is preliminary data.</text>
</comment>
<dbReference type="AlphaFoldDB" id="A0A834LEB3"/>
<keyword evidence="3" id="KW-1185">Reference proteome</keyword>
<dbReference type="OrthoDB" id="10607614at2759"/>
<evidence type="ECO:0000256" key="1">
    <source>
        <dbReference type="SAM" id="MobiDB-lite"/>
    </source>
</evidence>
<evidence type="ECO:0000313" key="3">
    <source>
        <dbReference type="Proteomes" id="UP000626092"/>
    </source>
</evidence>
<accession>A0A834LEB3</accession>
<organism evidence="2 3">
    <name type="scientific">Rhododendron simsii</name>
    <name type="common">Sims's rhododendron</name>
    <dbReference type="NCBI Taxonomy" id="118357"/>
    <lineage>
        <taxon>Eukaryota</taxon>
        <taxon>Viridiplantae</taxon>
        <taxon>Streptophyta</taxon>
        <taxon>Embryophyta</taxon>
        <taxon>Tracheophyta</taxon>
        <taxon>Spermatophyta</taxon>
        <taxon>Magnoliopsida</taxon>
        <taxon>eudicotyledons</taxon>
        <taxon>Gunneridae</taxon>
        <taxon>Pentapetalae</taxon>
        <taxon>asterids</taxon>
        <taxon>Ericales</taxon>
        <taxon>Ericaceae</taxon>
        <taxon>Ericoideae</taxon>
        <taxon>Rhodoreae</taxon>
        <taxon>Rhododendron</taxon>
    </lineage>
</organism>
<evidence type="ECO:0000313" key="2">
    <source>
        <dbReference type="EMBL" id="KAF7132645.1"/>
    </source>
</evidence>
<proteinExistence type="predicted"/>
<name>A0A834LEB3_RHOSS</name>
<sequence length="247" mass="28033">MDYDIENSVIESTFGNRDVVINPDIIAKYMDYERLTVESITYPRLDGEEEIDMDVVYAEAFEGGVHRDAGGDLKDEYRTMNKNETMDFAQWIFDQLVQFKHDYKKGLNFPFPAMITQLCLANDFSITSLVRLDPSSPGIINATSKRKSKTNVTKAREIQAQAQQNQQADGFSAPKVETSGPSDVPSGSAPQKKGSTLKKLLCKLLCRTTEIQEDQRRVDHKANFYYVQMAEQSGRRYEPVSNGPSYW</sequence>